<gene>
    <name evidence="3" type="primary">38</name>
    <name evidence="3" type="ORF">PBI_SQUIRTY_38</name>
</gene>
<evidence type="ECO:0000259" key="2">
    <source>
        <dbReference type="PROSITE" id="PS50943"/>
    </source>
</evidence>
<evidence type="ECO:0000313" key="4">
    <source>
        <dbReference type="Proteomes" id="UP000029348"/>
    </source>
</evidence>
<reference evidence="3 4" key="1">
    <citation type="submission" date="2014-07" db="EMBL/GenBank/DDBJ databases">
        <authorList>
            <person name="Nurko I."/>
            <person name="Arora N."/>
            <person name="Mosteller S."/>
            <person name="Bari R."/>
            <person name="McNulty L."/>
            <person name="Schmidt T."/>
            <person name="Mehalik H."/>
            <person name="Reinhart E."/>
            <person name="Winders D.C."/>
            <person name="Nootbar H.A."/>
            <person name="Reilly M.A."/>
            <person name="Gough E."/>
            <person name="Gregory S."/>
            <person name="Harbaugh B."/>
            <person name="Kaur B."/>
            <person name="Siesel C."/>
            <person name="Warwar S."/>
            <person name="Breitenberger C.A."/>
            <person name="Daniels C.J."/>
            <person name="Ball S.L."/>
            <person name="Buck G.A."/>
            <person name="Campbell R."/>
            <person name="Carvalho M.R."/>
            <person name="Duckworth R.A."/>
            <person name="Dunn T."/>
            <person name="Halpern C."/>
            <person name="Johnson A."/>
            <person name="Kiflezghi M.G."/>
            <person name="Lee V."/>
            <person name="Loviza R.A."/>
            <person name="Serrano M.G."/>
            <person name="Shah Z.V."/>
            <person name="Sharma K."/>
            <person name="Voegtly L.J."/>
            <person name="Walstead R."/>
            <person name="Wang Y.P."/>
            <person name="Bradley K.W."/>
            <person name="Barker L.P."/>
            <person name="Asai D.J."/>
            <person name="Bowman C.A."/>
            <person name="Russell D.A."/>
            <person name="Pope W.H."/>
            <person name="Jacobs-Sera D."/>
            <person name="Hendrix R.W."/>
            <person name="Hatfull G.F."/>
        </authorList>
    </citation>
    <scope>NUCLEOTIDE SEQUENCE [LARGE SCALE GENOMIC DNA]</scope>
</reference>
<proteinExistence type="predicted"/>
<dbReference type="OrthoDB" id="30468at10239"/>
<feature type="domain" description="HTH cro/C1-type" evidence="2">
    <location>
        <begin position="45"/>
        <end position="84"/>
    </location>
</feature>
<feature type="region of interest" description="Disordered" evidence="1">
    <location>
        <begin position="129"/>
        <end position="187"/>
    </location>
</feature>
<dbReference type="InterPro" id="IPR001387">
    <property type="entry name" value="Cro/C1-type_HTH"/>
</dbReference>
<feature type="compositionally biased region" description="Polar residues" evidence="1">
    <location>
        <begin position="132"/>
        <end position="144"/>
    </location>
</feature>
<feature type="compositionally biased region" description="Basic and acidic residues" evidence="1">
    <location>
        <begin position="175"/>
        <end position="187"/>
    </location>
</feature>
<dbReference type="EMBL" id="KM101124">
    <property type="protein sequence ID" value="AIM40985.1"/>
    <property type="molecule type" value="Genomic_DNA"/>
</dbReference>
<feature type="region of interest" description="Disordered" evidence="1">
    <location>
        <begin position="1"/>
        <end position="24"/>
    </location>
</feature>
<keyword evidence="4" id="KW-1185">Reference proteome</keyword>
<feature type="compositionally biased region" description="Polar residues" evidence="1">
    <location>
        <begin position="1"/>
        <end position="11"/>
    </location>
</feature>
<accession>A0A088F7R6</accession>
<dbReference type="GeneID" id="23679093"/>
<protein>
    <submittedName>
        <fullName evidence="3">Immunity repressor</fullName>
    </submittedName>
</protein>
<dbReference type="RefSeq" id="YP_009124590.1">
    <property type="nucleotide sequence ID" value="NC_026588.1"/>
</dbReference>
<evidence type="ECO:0000313" key="3">
    <source>
        <dbReference type="EMBL" id="AIM40985.1"/>
    </source>
</evidence>
<dbReference type="Proteomes" id="UP000029348">
    <property type="component" value="Segment"/>
</dbReference>
<name>A0A088F7R6_9CAUD</name>
<sequence length="187" mass="20390">MGLSGDYSNSATERHGVPVSDSNLPPEQWRPLFDAIGVEFGYRPLANRIGMDHTRLRRLLRGGGTSTEAIQQVADAFRVPASKVRELRGDVRDAALEPFTLPDDAGRLNHNERNVIRAMVRALLDARDSAHADQSIQPADSSAQPDAPDEAPQDQEVTGGSTIDTDPPDWSKLGEAARKVEDEQKPS</sequence>
<organism evidence="3 4">
    <name type="scientific">Mycobacterium phage Squirty</name>
    <dbReference type="NCBI Taxonomy" id="1527512"/>
    <lineage>
        <taxon>Viruses</taxon>
        <taxon>Duplodnaviria</taxon>
        <taxon>Heunggongvirae</taxon>
        <taxon>Uroviricota</taxon>
        <taxon>Caudoviricetes</taxon>
        <taxon>Gracegardnervirinae</taxon>
        <taxon>Squirtyvirus</taxon>
        <taxon>Squirtyvirus squirty</taxon>
        <taxon>Mycobacterium virus Squirty</taxon>
    </lineage>
</organism>
<evidence type="ECO:0000256" key="1">
    <source>
        <dbReference type="SAM" id="MobiDB-lite"/>
    </source>
</evidence>
<dbReference type="KEGG" id="vg:23679093"/>
<dbReference type="PROSITE" id="PS50943">
    <property type="entry name" value="HTH_CROC1"/>
    <property type="match status" value="1"/>
</dbReference>
<feature type="compositionally biased region" description="Polar residues" evidence="1">
    <location>
        <begin position="155"/>
        <end position="164"/>
    </location>
</feature>